<evidence type="ECO:0000313" key="4">
    <source>
        <dbReference type="EMBL" id="KAL0634039.1"/>
    </source>
</evidence>
<dbReference type="GO" id="GO:0052906">
    <property type="term" value="F:tRNA (guanine(37)-N1)-methyltransferase activity"/>
    <property type="evidence" value="ECO:0007669"/>
    <property type="project" value="UniProtKB-EC"/>
</dbReference>
<proteinExistence type="predicted"/>
<dbReference type="PANTHER" id="PTHR23245:SF36">
    <property type="entry name" value="TRNA (GUANINE(37)-N1)-METHYLTRANSFERASE"/>
    <property type="match status" value="1"/>
</dbReference>
<keyword evidence="4" id="KW-0808">Transferase</keyword>
<dbReference type="GO" id="GO:0032259">
    <property type="term" value="P:methylation"/>
    <property type="evidence" value="ECO:0007669"/>
    <property type="project" value="UniProtKB-KW"/>
</dbReference>
<feature type="domain" description="SAM-dependent methyltransferase TRM5/TYW2-type" evidence="3">
    <location>
        <begin position="160"/>
        <end position="469"/>
    </location>
</feature>
<evidence type="ECO:0000256" key="1">
    <source>
        <dbReference type="ARBA" id="ARBA00022490"/>
    </source>
</evidence>
<sequence length="481" mass="54437">MPHHLGAVYRELFLPPMNRTMRLLDRSFFRKRIELTAANVFEIKNISRVKNECAHDVLDAPRIKPLLTIPWEHEKERILLLLKPDIKINGMTYEILTRESELMSIFADYSTHSNKIKWFLREEWMRLVPHTLDLTYDHWTYDEILTAVLPGSLGSPVRSYQPVGHIGNMLLKPEFHPHRHIIAQVFLDKTPQLKSIVIKPLPEPGADPSLPQPPMEHLAGDPSTVVTLQEARCKLTFDYAINDYSQDLIHAHKILIASFGESKHIAIAEVDAGVGQLTFPAIRSKILVHANNPSPANHAALISNIPPTTATACEPRAAAFVHATNLPVRDFIPAAIRNLLARSLDPETNQVLWPLPHVNPKKPPPIPRVYKFPMVFSHFVISHQAGGMKILDAFRGSYAGLGISERLMPMIHVYAYHTSRLPKIARNDFINEVRVGLKFPIDEEEVSVECVILGGKQKSLHRVSFRLPRKLATTRAGRKIK</sequence>
<keyword evidence="2 4" id="KW-0489">Methyltransferase</keyword>
<keyword evidence="5" id="KW-1185">Reference proteome</keyword>
<evidence type="ECO:0000256" key="2">
    <source>
        <dbReference type="ARBA" id="ARBA00022603"/>
    </source>
</evidence>
<protein>
    <submittedName>
        <fullName evidence="4">tRNA(M(1)G37)methyltransferase</fullName>
        <ecNumber evidence="4">2.1.1.228</ecNumber>
    </submittedName>
</protein>
<reference evidence="4 5" key="1">
    <citation type="submission" date="2024-02" db="EMBL/GenBank/DDBJ databases">
        <title>Discinaceae phylogenomics.</title>
        <authorList>
            <person name="Dirks A.C."/>
            <person name="James T.Y."/>
        </authorList>
    </citation>
    <scope>NUCLEOTIDE SEQUENCE [LARGE SCALE GENOMIC DNA]</scope>
    <source>
        <strain evidence="4 5">ACD0624</strain>
    </source>
</reference>
<comment type="caution">
    <text evidence="4">The sequence shown here is derived from an EMBL/GenBank/DDBJ whole genome shotgun (WGS) entry which is preliminary data.</text>
</comment>
<gene>
    <name evidence="4" type="primary">TRM5_2</name>
    <name evidence="4" type="ORF">Q9L58_007057</name>
</gene>
<organism evidence="4 5">
    <name type="scientific">Discina gigas</name>
    <dbReference type="NCBI Taxonomy" id="1032678"/>
    <lineage>
        <taxon>Eukaryota</taxon>
        <taxon>Fungi</taxon>
        <taxon>Dikarya</taxon>
        <taxon>Ascomycota</taxon>
        <taxon>Pezizomycotina</taxon>
        <taxon>Pezizomycetes</taxon>
        <taxon>Pezizales</taxon>
        <taxon>Discinaceae</taxon>
        <taxon>Discina</taxon>
    </lineage>
</organism>
<dbReference type="InterPro" id="IPR030382">
    <property type="entry name" value="MeTrfase_TRM5/TYW2"/>
</dbReference>
<dbReference type="EC" id="2.1.1.228" evidence="4"/>
<dbReference type="PROSITE" id="PS51684">
    <property type="entry name" value="SAM_MT_TRM5_TYW2"/>
    <property type="match status" value="1"/>
</dbReference>
<name>A0ABR3GDM7_9PEZI</name>
<evidence type="ECO:0000313" key="5">
    <source>
        <dbReference type="Proteomes" id="UP001447188"/>
    </source>
</evidence>
<evidence type="ECO:0000259" key="3">
    <source>
        <dbReference type="PROSITE" id="PS51684"/>
    </source>
</evidence>
<dbReference type="InterPro" id="IPR029063">
    <property type="entry name" value="SAM-dependent_MTases_sf"/>
</dbReference>
<accession>A0ABR3GDM7</accession>
<dbReference type="Gene3D" id="3.40.50.150">
    <property type="entry name" value="Vaccinia Virus protein VP39"/>
    <property type="match status" value="1"/>
</dbReference>
<keyword evidence="1" id="KW-0963">Cytoplasm</keyword>
<dbReference type="SUPFAM" id="SSF53335">
    <property type="entry name" value="S-adenosyl-L-methionine-dependent methyltransferases"/>
    <property type="match status" value="1"/>
</dbReference>
<dbReference type="Gene3D" id="3.30.300.110">
    <property type="entry name" value="Met-10+ protein-like domains"/>
    <property type="match status" value="1"/>
</dbReference>
<dbReference type="PANTHER" id="PTHR23245">
    <property type="entry name" value="TRNA METHYLTRANSFERASE"/>
    <property type="match status" value="1"/>
</dbReference>
<dbReference type="Proteomes" id="UP001447188">
    <property type="component" value="Unassembled WGS sequence"/>
</dbReference>
<dbReference type="EMBL" id="JBBBZM010000106">
    <property type="protein sequence ID" value="KAL0634039.1"/>
    <property type="molecule type" value="Genomic_DNA"/>
</dbReference>